<evidence type="ECO:0000256" key="2">
    <source>
        <dbReference type="ARBA" id="ARBA00022525"/>
    </source>
</evidence>
<name>A0AAQ3KRP4_9LILI</name>
<reference evidence="6 7" key="1">
    <citation type="submission" date="2023-10" db="EMBL/GenBank/DDBJ databases">
        <title>Chromosome-scale genome assembly provides insights into flower coloration mechanisms of Canna indica.</title>
        <authorList>
            <person name="Li C."/>
        </authorList>
    </citation>
    <scope>NUCLEOTIDE SEQUENCE [LARGE SCALE GENOMIC DNA]</scope>
    <source>
        <tissue evidence="6">Flower</tissue>
    </source>
</reference>
<dbReference type="InterPro" id="IPR044206">
    <property type="entry name" value="EGC1/2"/>
</dbReference>
<dbReference type="InterPro" id="IPR036908">
    <property type="entry name" value="RlpA-like_sf"/>
</dbReference>
<evidence type="ECO:0000256" key="1">
    <source>
        <dbReference type="ARBA" id="ARBA00004613"/>
    </source>
</evidence>
<feature type="domain" description="Expansin-like EG45" evidence="5">
    <location>
        <begin position="28"/>
        <end position="132"/>
    </location>
</feature>
<gene>
    <name evidence="6" type="ORF">Cni_G22339</name>
</gene>
<dbReference type="InterPro" id="IPR009009">
    <property type="entry name" value="RlpA-like_DPBB"/>
</dbReference>
<dbReference type="FunFam" id="2.40.40.10:FF:000005">
    <property type="entry name" value="Barwin-related endoglucanase"/>
    <property type="match status" value="1"/>
</dbReference>
<dbReference type="PROSITE" id="PS50842">
    <property type="entry name" value="EXPANSIN_EG45"/>
    <property type="match status" value="1"/>
</dbReference>
<evidence type="ECO:0000259" key="5">
    <source>
        <dbReference type="PROSITE" id="PS50842"/>
    </source>
</evidence>
<dbReference type="GO" id="GO:0009627">
    <property type="term" value="P:systemic acquired resistance"/>
    <property type="evidence" value="ECO:0007669"/>
    <property type="project" value="InterPro"/>
</dbReference>
<dbReference type="PANTHER" id="PTHR47295">
    <property type="entry name" value="EG45-LIKE DOMAIN CONTAINING PROTEIN 1-RELATED"/>
    <property type="match status" value="1"/>
</dbReference>
<feature type="signal peptide" evidence="4">
    <location>
        <begin position="1"/>
        <end position="25"/>
    </location>
</feature>
<dbReference type="Proteomes" id="UP001327560">
    <property type="component" value="Chromosome 7"/>
</dbReference>
<dbReference type="InterPro" id="IPR007112">
    <property type="entry name" value="Expansin/allergen_DPBB_dom"/>
</dbReference>
<proteinExistence type="predicted"/>
<evidence type="ECO:0000256" key="4">
    <source>
        <dbReference type="SAM" id="SignalP"/>
    </source>
</evidence>
<dbReference type="SUPFAM" id="SSF50685">
    <property type="entry name" value="Barwin-like endoglucanases"/>
    <property type="match status" value="1"/>
</dbReference>
<dbReference type="AlphaFoldDB" id="A0AAQ3KRP4"/>
<evidence type="ECO:0000313" key="6">
    <source>
        <dbReference type="EMBL" id="WOL13569.1"/>
    </source>
</evidence>
<dbReference type="PANTHER" id="PTHR47295:SF2">
    <property type="entry name" value="EG45-LIKE DOMAIN CONTAINING PROTEIN 1-RELATED"/>
    <property type="match status" value="1"/>
</dbReference>
<dbReference type="CDD" id="cd22269">
    <property type="entry name" value="DPBB_EG45-like"/>
    <property type="match status" value="1"/>
</dbReference>
<evidence type="ECO:0000256" key="3">
    <source>
        <dbReference type="ARBA" id="ARBA00022729"/>
    </source>
</evidence>
<keyword evidence="3 4" id="KW-0732">Signal</keyword>
<dbReference type="Pfam" id="PF03330">
    <property type="entry name" value="DPBB_1"/>
    <property type="match status" value="1"/>
</dbReference>
<protein>
    <submittedName>
        <fullName evidence="6">EG45-like domain containing protein</fullName>
    </submittedName>
</protein>
<dbReference type="EMBL" id="CP136896">
    <property type="protein sequence ID" value="WOL13569.1"/>
    <property type="molecule type" value="Genomic_DNA"/>
</dbReference>
<feature type="chain" id="PRO_5042974097" evidence="4">
    <location>
        <begin position="26"/>
        <end position="132"/>
    </location>
</feature>
<evidence type="ECO:0000313" key="7">
    <source>
        <dbReference type="Proteomes" id="UP001327560"/>
    </source>
</evidence>
<dbReference type="GO" id="GO:0048046">
    <property type="term" value="C:apoplast"/>
    <property type="evidence" value="ECO:0007669"/>
    <property type="project" value="InterPro"/>
</dbReference>
<dbReference type="SMART" id="SM00837">
    <property type="entry name" value="DPBB_1"/>
    <property type="match status" value="1"/>
</dbReference>
<organism evidence="6 7">
    <name type="scientific">Canna indica</name>
    <name type="common">Indian-shot</name>
    <dbReference type="NCBI Taxonomy" id="4628"/>
    <lineage>
        <taxon>Eukaryota</taxon>
        <taxon>Viridiplantae</taxon>
        <taxon>Streptophyta</taxon>
        <taxon>Embryophyta</taxon>
        <taxon>Tracheophyta</taxon>
        <taxon>Spermatophyta</taxon>
        <taxon>Magnoliopsida</taxon>
        <taxon>Liliopsida</taxon>
        <taxon>Zingiberales</taxon>
        <taxon>Cannaceae</taxon>
        <taxon>Canna</taxon>
    </lineage>
</organism>
<comment type="subcellular location">
    <subcellularLocation>
        <location evidence="1">Secreted</location>
    </subcellularLocation>
</comment>
<dbReference type="Gene3D" id="2.40.40.10">
    <property type="entry name" value="RlpA-like domain"/>
    <property type="match status" value="1"/>
</dbReference>
<keyword evidence="7" id="KW-1185">Reference proteome</keyword>
<accession>A0AAQ3KRP4</accession>
<keyword evidence="2" id="KW-0964">Secreted</keyword>
<sequence>MATAKSLVVVMAMAMVALNALSVVAITGEATFYTPPYVPSACFGFQDKGVMIAAASPALYANGAACGRRYRVACTGGTNAVPMPCKTGTSVVVTVVDLCPGCTGTSLDLSQEAFAVIANPDAGRVRIDFNQV</sequence>